<evidence type="ECO:0000256" key="2">
    <source>
        <dbReference type="ARBA" id="ARBA00004308"/>
    </source>
</evidence>
<feature type="signal peptide" evidence="13">
    <location>
        <begin position="1"/>
        <end position="23"/>
    </location>
</feature>
<evidence type="ECO:0000256" key="1">
    <source>
        <dbReference type="ARBA" id="ARBA00001452"/>
    </source>
</evidence>
<evidence type="ECO:0000313" key="14">
    <source>
        <dbReference type="EMBL" id="CAJ2502272.1"/>
    </source>
</evidence>
<feature type="region of interest" description="Disordered" evidence="11">
    <location>
        <begin position="401"/>
        <end position="420"/>
    </location>
</feature>
<dbReference type="PIRSF" id="PIRSF016302">
    <property type="entry name" value="Man_a_manosd"/>
    <property type="match status" value="1"/>
</dbReference>
<organism evidence="14 15">
    <name type="scientific">Anthostomella pinea</name>
    <dbReference type="NCBI Taxonomy" id="933095"/>
    <lineage>
        <taxon>Eukaryota</taxon>
        <taxon>Fungi</taxon>
        <taxon>Dikarya</taxon>
        <taxon>Ascomycota</taxon>
        <taxon>Pezizomycotina</taxon>
        <taxon>Sordariomycetes</taxon>
        <taxon>Xylariomycetidae</taxon>
        <taxon>Xylariales</taxon>
        <taxon>Xylariaceae</taxon>
        <taxon>Anthostomella</taxon>
    </lineage>
</organism>
<dbReference type="SUPFAM" id="SSF48208">
    <property type="entry name" value="Six-hairpin glycosidases"/>
    <property type="match status" value="1"/>
</dbReference>
<dbReference type="PANTHER" id="PTHR12145:SF36">
    <property type="entry name" value="MANNAN ENDO-1,6-ALPHA-MANNOSIDASE DCW1"/>
    <property type="match status" value="1"/>
</dbReference>
<comment type="catalytic activity">
    <reaction evidence="1 10">
        <text>Random hydrolysis of (1-&gt;6)-alpha-D-mannosidic linkages in unbranched (1-&gt;6)-mannans.</text>
        <dbReference type="EC" id="3.2.1.101"/>
    </reaction>
</comment>
<keyword evidence="7 12" id="KW-0472">Membrane</keyword>
<dbReference type="PANTHER" id="PTHR12145">
    <property type="entry name" value="MANNAN ENDO-1,6-ALPHA-MANNOSIDASE DCW1"/>
    <property type="match status" value="1"/>
</dbReference>
<dbReference type="EMBL" id="CAUWAG010000004">
    <property type="protein sequence ID" value="CAJ2502272.1"/>
    <property type="molecule type" value="Genomic_DNA"/>
</dbReference>
<keyword evidence="5 13" id="KW-0732">Signal</keyword>
<gene>
    <name evidence="14" type="ORF">KHLLAP_LOCUS2740</name>
</gene>
<evidence type="ECO:0000256" key="5">
    <source>
        <dbReference type="ARBA" id="ARBA00022729"/>
    </source>
</evidence>
<dbReference type="Proteomes" id="UP001295740">
    <property type="component" value="Unassembled WGS sequence"/>
</dbReference>
<dbReference type="InterPro" id="IPR014480">
    <property type="entry name" value="Mannan-1_6-alpha_mannosidase"/>
</dbReference>
<dbReference type="GO" id="GO:0008496">
    <property type="term" value="F:mannan endo-1,6-alpha-mannosidase activity"/>
    <property type="evidence" value="ECO:0007669"/>
    <property type="project" value="UniProtKB-UniRule"/>
</dbReference>
<keyword evidence="9 10" id="KW-0326">Glycosidase</keyword>
<keyword evidence="6 10" id="KW-0378">Hydrolase</keyword>
<name>A0AAI8VCZ2_9PEZI</name>
<dbReference type="GO" id="GO:0009272">
    <property type="term" value="P:fungal-type cell wall biogenesis"/>
    <property type="evidence" value="ECO:0007669"/>
    <property type="project" value="TreeGrafter"/>
</dbReference>
<dbReference type="Gene3D" id="1.50.10.20">
    <property type="match status" value="1"/>
</dbReference>
<dbReference type="InterPro" id="IPR008928">
    <property type="entry name" value="6-hairpin_glycosidase_sf"/>
</dbReference>
<keyword evidence="8" id="KW-0325">Glycoprotein</keyword>
<evidence type="ECO:0000256" key="12">
    <source>
        <dbReference type="SAM" id="Phobius"/>
    </source>
</evidence>
<evidence type="ECO:0000256" key="11">
    <source>
        <dbReference type="SAM" id="MobiDB-lite"/>
    </source>
</evidence>
<protein>
    <recommendedName>
        <fullName evidence="4 10">Mannan endo-1,6-alpha-mannosidase</fullName>
        <ecNumber evidence="4 10">3.2.1.101</ecNumber>
    </recommendedName>
</protein>
<evidence type="ECO:0000256" key="6">
    <source>
        <dbReference type="ARBA" id="ARBA00022801"/>
    </source>
</evidence>
<keyword evidence="15" id="KW-1185">Reference proteome</keyword>
<sequence length="458" mass="49681">MTSIILRAAATGALLLTGNLVSAQYYKIDSDDDIKSAAKTLASDLMQYYHGNEYGQTPGILPGPPPAGDYYWWEGGAMWGAMIDYWHLTGDDTYNDIVTQALLHQVGPNKDYMPPNVTASLGNDDQGFWGMTAMQAAEENFPNPPEDQPQWLALAQAVFNTQASPDRHDETCGGGLRWQIPFANNGYDYKNSIANGCFFNLGARLARYLDNQTYADWAEKTWDWVESVDLMDKDYNIYDGAHVESNCTDINRAQFSYNNGVYLLGAAYMYNYTSDPKWEQRVTDLLNATLNVFFPGNIAFEVACEEHMTCTTDMLSFKGYMHRWMSTMTQIAPFTANTVLPVLQTSAEAAVTQCTGGSNQRTCGFGWKSGAFDNSVGAGQTMDVLGAVSSLLIGKSKVPVTNSSGGTSAGDTNAGAGSDTFTNMPTPITTGDRAGAGILTALVLASALGIFGWMSIAS</sequence>
<proteinExistence type="inferred from homology"/>
<evidence type="ECO:0000256" key="9">
    <source>
        <dbReference type="ARBA" id="ARBA00023295"/>
    </source>
</evidence>
<dbReference type="Pfam" id="PF03663">
    <property type="entry name" value="Glyco_hydro_76"/>
    <property type="match status" value="1"/>
</dbReference>
<feature type="transmembrane region" description="Helical" evidence="12">
    <location>
        <begin position="434"/>
        <end position="456"/>
    </location>
</feature>
<evidence type="ECO:0000256" key="7">
    <source>
        <dbReference type="ARBA" id="ARBA00023136"/>
    </source>
</evidence>
<reference evidence="14" key="1">
    <citation type="submission" date="2023-10" db="EMBL/GenBank/DDBJ databases">
        <authorList>
            <person name="Hackl T."/>
        </authorList>
    </citation>
    <scope>NUCLEOTIDE SEQUENCE</scope>
</reference>
<feature type="compositionally biased region" description="Polar residues" evidence="11">
    <location>
        <begin position="401"/>
        <end position="411"/>
    </location>
</feature>
<comment type="subcellular location">
    <subcellularLocation>
        <location evidence="2">Endomembrane system</location>
    </subcellularLocation>
</comment>
<evidence type="ECO:0000256" key="3">
    <source>
        <dbReference type="ARBA" id="ARBA00009699"/>
    </source>
</evidence>
<accession>A0AAI8VCZ2</accession>
<feature type="chain" id="PRO_5042599820" description="Mannan endo-1,6-alpha-mannosidase" evidence="13">
    <location>
        <begin position="24"/>
        <end position="458"/>
    </location>
</feature>
<comment type="similarity">
    <text evidence="3 10">Belongs to the glycosyl hydrolase 76 family.</text>
</comment>
<dbReference type="InterPro" id="IPR005198">
    <property type="entry name" value="Glyco_hydro_76"/>
</dbReference>
<evidence type="ECO:0000256" key="4">
    <source>
        <dbReference type="ARBA" id="ARBA00012350"/>
    </source>
</evidence>
<dbReference type="FunFam" id="1.50.10.20:FF:000006">
    <property type="entry name" value="Mannan endo-1,6-alpha-mannosidase"/>
    <property type="match status" value="1"/>
</dbReference>
<evidence type="ECO:0000313" key="15">
    <source>
        <dbReference type="Proteomes" id="UP001295740"/>
    </source>
</evidence>
<keyword evidence="12" id="KW-1133">Transmembrane helix</keyword>
<comment type="caution">
    <text evidence="14">The sequence shown here is derived from an EMBL/GenBank/DDBJ whole genome shotgun (WGS) entry which is preliminary data.</text>
</comment>
<evidence type="ECO:0000256" key="13">
    <source>
        <dbReference type="SAM" id="SignalP"/>
    </source>
</evidence>
<dbReference type="GO" id="GO:0012505">
    <property type="term" value="C:endomembrane system"/>
    <property type="evidence" value="ECO:0007669"/>
    <property type="project" value="UniProtKB-SubCell"/>
</dbReference>
<dbReference type="GO" id="GO:0016052">
    <property type="term" value="P:carbohydrate catabolic process"/>
    <property type="evidence" value="ECO:0007669"/>
    <property type="project" value="InterPro"/>
</dbReference>
<dbReference type="AlphaFoldDB" id="A0AAI8VCZ2"/>
<evidence type="ECO:0000256" key="8">
    <source>
        <dbReference type="ARBA" id="ARBA00023180"/>
    </source>
</evidence>
<dbReference type="EC" id="3.2.1.101" evidence="4 10"/>
<evidence type="ECO:0000256" key="10">
    <source>
        <dbReference type="PIRNR" id="PIRNR016302"/>
    </source>
</evidence>
<keyword evidence="12" id="KW-0812">Transmembrane</keyword>